<dbReference type="GO" id="GO:0048473">
    <property type="term" value="P:D-methionine transmembrane transport"/>
    <property type="evidence" value="ECO:0007669"/>
    <property type="project" value="TreeGrafter"/>
</dbReference>
<sequence>MNQVMYYLPDMLKALRETSIMLGISLLLGLIFGLVVGISLFLFRSEGRNSNKLLMFILNCYVNIIRSFPFLLLVVAIIPVTRYIFGTAFGPVAASFPLSLVAIAIFGRLVEQVLLDLPKEVEELANSLGVTNFQYVYYFLLKEARSGLVLSFTSITISLMSYSTIMGVVGGGGIGDFAIRFGYQRYEYEVMYATIVLMIIIVGSIQLLGTFISKKLDKRESVK</sequence>
<dbReference type="PROSITE" id="PS50928">
    <property type="entry name" value="ABC_TM1"/>
    <property type="match status" value="1"/>
</dbReference>
<reference evidence="10" key="1">
    <citation type="submission" date="2017-02" db="EMBL/GenBank/DDBJ databases">
        <authorList>
            <person name="Dridi B."/>
        </authorList>
    </citation>
    <scope>NUCLEOTIDE SEQUENCE [LARGE SCALE GENOMIC DNA]</scope>
    <source>
        <strain evidence="10">bH819</strain>
    </source>
</reference>
<evidence type="ECO:0000256" key="2">
    <source>
        <dbReference type="ARBA" id="ARBA00022448"/>
    </source>
</evidence>
<protein>
    <submittedName>
        <fullName evidence="9">Methionine ABC transporter permease protein</fullName>
    </submittedName>
</protein>
<dbReference type="SUPFAM" id="SSF161098">
    <property type="entry name" value="MetI-like"/>
    <property type="match status" value="1"/>
</dbReference>
<evidence type="ECO:0000313" key="10">
    <source>
        <dbReference type="Proteomes" id="UP000195918"/>
    </source>
</evidence>
<evidence type="ECO:0000256" key="5">
    <source>
        <dbReference type="ARBA" id="ARBA00022989"/>
    </source>
</evidence>
<evidence type="ECO:0000259" key="8">
    <source>
        <dbReference type="PROSITE" id="PS50928"/>
    </source>
</evidence>
<dbReference type="EMBL" id="FWFD01000013">
    <property type="protein sequence ID" value="SLM86088.1"/>
    <property type="molecule type" value="Genomic_DNA"/>
</dbReference>
<feature type="transmembrane region" description="Helical" evidence="7">
    <location>
        <begin position="20"/>
        <end position="43"/>
    </location>
</feature>
<feature type="transmembrane region" description="Helical" evidence="7">
    <location>
        <begin position="84"/>
        <end position="106"/>
    </location>
</feature>
<evidence type="ECO:0000256" key="3">
    <source>
        <dbReference type="ARBA" id="ARBA00022475"/>
    </source>
</evidence>
<keyword evidence="5 7" id="KW-1133">Transmembrane helix</keyword>
<accession>A0A1X6WP96</accession>
<dbReference type="CDD" id="cd06261">
    <property type="entry name" value="TM_PBP2"/>
    <property type="match status" value="1"/>
</dbReference>
<keyword evidence="4 7" id="KW-0812">Transmembrane</keyword>
<dbReference type="Gene3D" id="1.10.3720.10">
    <property type="entry name" value="MetI-like"/>
    <property type="match status" value="1"/>
</dbReference>
<dbReference type="OrthoDB" id="9793490at2"/>
<feature type="transmembrane region" description="Helical" evidence="7">
    <location>
        <begin position="55"/>
        <end position="78"/>
    </location>
</feature>
<comment type="subcellular location">
    <subcellularLocation>
        <location evidence="1 7">Cell membrane</location>
        <topology evidence="1 7">Multi-pass membrane protein</topology>
    </subcellularLocation>
</comment>
<evidence type="ECO:0000256" key="1">
    <source>
        <dbReference type="ARBA" id="ARBA00004651"/>
    </source>
</evidence>
<keyword evidence="2 7" id="KW-0813">Transport</keyword>
<dbReference type="InterPro" id="IPR051322">
    <property type="entry name" value="AA_ABC_Transporter_Permease"/>
</dbReference>
<dbReference type="Proteomes" id="UP000195918">
    <property type="component" value="Unassembled WGS sequence"/>
</dbReference>
<dbReference type="GO" id="GO:0005886">
    <property type="term" value="C:plasma membrane"/>
    <property type="evidence" value="ECO:0007669"/>
    <property type="project" value="UniProtKB-SubCell"/>
</dbReference>
<keyword evidence="6 7" id="KW-0472">Membrane</keyword>
<dbReference type="AlphaFoldDB" id="A0A1X6WP96"/>
<evidence type="ECO:0000256" key="7">
    <source>
        <dbReference type="RuleBase" id="RU363032"/>
    </source>
</evidence>
<dbReference type="InterPro" id="IPR035906">
    <property type="entry name" value="MetI-like_sf"/>
</dbReference>
<dbReference type="PANTHER" id="PTHR30450">
    <property type="entry name" value="ABC TRANSPORTER PERMEASE"/>
    <property type="match status" value="1"/>
</dbReference>
<evidence type="ECO:0000256" key="6">
    <source>
        <dbReference type="ARBA" id="ARBA00023136"/>
    </source>
</evidence>
<gene>
    <name evidence="9" type="ORF">FM121_08370</name>
</gene>
<evidence type="ECO:0000256" key="4">
    <source>
        <dbReference type="ARBA" id="ARBA00022692"/>
    </source>
</evidence>
<dbReference type="RefSeq" id="WP_086951722.1">
    <property type="nucleotide sequence ID" value="NZ_FWFD01000013.1"/>
</dbReference>
<dbReference type="Pfam" id="PF00528">
    <property type="entry name" value="BPD_transp_1"/>
    <property type="match status" value="1"/>
</dbReference>
<feature type="domain" description="ABC transmembrane type-1" evidence="8">
    <location>
        <begin position="15"/>
        <end position="209"/>
    </location>
</feature>
<comment type="similarity">
    <text evidence="7">Belongs to the binding-protein-dependent transport system permease family.</text>
</comment>
<feature type="transmembrane region" description="Helical" evidence="7">
    <location>
        <begin position="190"/>
        <end position="213"/>
    </location>
</feature>
<organism evidence="9 10">
    <name type="scientific">Vagococcus fluvialis bH819</name>
    <dbReference type="NCBI Taxonomy" id="1255619"/>
    <lineage>
        <taxon>Bacteria</taxon>
        <taxon>Bacillati</taxon>
        <taxon>Bacillota</taxon>
        <taxon>Bacilli</taxon>
        <taxon>Lactobacillales</taxon>
        <taxon>Enterococcaceae</taxon>
        <taxon>Vagococcus</taxon>
    </lineage>
</organism>
<keyword evidence="3" id="KW-1003">Cell membrane</keyword>
<evidence type="ECO:0000313" key="9">
    <source>
        <dbReference type="EMBL" id="SLM86088.1"/>
    </source>
</evidence>
<dbReference type="PANTHER" id="PTHR30450:SF1">
    <property type="entry name" value="D-METHIONINE TRANSPORT SYSTEM PERMEASE PROTEIN METI-RELATED"/>
    <property type="match status" value="1"/>
</dbReference>
<feature type="transmembrane region" description="Helical" evidence="7">
    <location>
        <begin position="148"/>
        <end position="170"/>
    </location>
</feature>
<dbReference type="InterPro" id="IPR000515">
    <property type="entry name" value="MetI-like"/>
</dbReference>
<name>A0A1X6WP96_9ENTE</name>
<keyword evidence="10" id="KW-1185">Reference proteome</keyword>
<proteinExistence type="inferred from homology"/>